<protein>
    <recommendedName>
        <fullName evidence="1">GST N-terminal domain-containing protein</fullName>
    </recommendedName>
</protein>
<dbReference type="InterPro" id="IPR004045">
    <property type="entry name" value="Glutathione_S-Trfase_N"/>
</dbReference>
<evidence type="ECO:0000313" key="2">
    <source>
        <dbReference type="EMBL" id="PVD36924.1"/>
    </source>
</evidence>
<feature type="domain" description="GST N-terminal" evidence="1">
    <location>
        <begin position="1"/>
        <end position="63"/>
    </location>
</feature>
<dbReference type="InterPro" id="IPR036249">
    <property type="entry name" value="Thioredoxin-like_sf"/>
</dbReference>
<dbReference type="SUPFAM" id="SSF47616">
    <property type="entry name" value="GST C-terminal domain-like"/>
    <property type="match status" value="1"/>
</dbReference>
<dbReference type="AlphaFoldDB" id="A0A2T7PU25"/>
<dbReference type="Pfam" id="PF13417">
    <property type="entry name" value="GST_N_3"/>
    <property type="match status" value="1"/>
</dbReference>
<gene>
    <name evidence="2" type="ORF">C0Q70_03917</name>
</gene>
<name>A0A2T7PU25_POMCA</name>
<keyword evidence="3" id="KW-1185">Reference proteome</keyword>
<dbReference type="Gene3D" id="1.20.1050.10">
    <property type="match status" value="1"/>
</dbReference>
<evidence type="ECO:0000313" key="3">
    <source>
        <dbReference type="Proteomes" id="UP000245119"/>
    </source>
</evidence>
<proteinExistence type="predicted"/>
<dbReference type="PANTHER" id="PTHR43920">
    <property type="entry name" value="CHLORIDE INTRACELLULAR CHANNEL, ISOFORM A"/>
    <property type="match status" value="1"/>
</dbReference>
<dbReference type="PANTHER" id="PTHR43920:SF5">
    <property type="entry name" value="CHLORIDE INTRACELLULAR CHANNEL CLIC"/>
    <property type="match status" value="1"/>
</dbReference>
<dbReference type="GO" id="GO:0005254">
    <property type="term" value="F:chloride channel activity"/>
    <property type="evidence" value="ECO:0007669"/>
    <property type="project" value="TreeGrafter"/>
</dbReference>
<dbReference type="InterPro" id="IPR036282">
    <property type="entry name" value="Glutathione-S-Trfase_C_sf"/>
</dbReference>
<evidence type="ECO:0000259" key="1">
    <source>
        <dbReference type="PROSITE" id="PS50404"/>
    </source>
</evidence>
<sequence>MVLDLKAKQGSLTYDVITVNMARPPEEFKKFASKLPVLKHGDEVVIDGDEIMQYIDDNFPVPDLRYHNPEAHAACLDVFSKFSFYIKNVSHTADYLLKELITFDRYLEGSGTRYLCGNHLTHLDCLMLPKLQQIRVASKAFKDFEIPPRLAALWRYLGAAYGNDTFRKTCPSDQEIVHYWSDKKETPPLPEAKKRLYMMESDPVFTFSVPQLNGQ</sequence>
<dbReference type="PROSITE" id="PS50404">
    <property type="entry name" value="GST_NTER"/>
    <property type="match status" value="1"/>
</dbReference>
<reference evidence="2 3" key="1">
    <citation type="submission" date="2018-04" db="EMBL/GenBank/DDBJ databases">
        <title>The genome of golden apple snail Pomacea canaliculata provides insight into stress tolerance and invasive adaptation.</title>
        <authorList>
            <person name="Liu C."/>
            <person name="Liu B."/>
            <person name="Ren Y."/>
            <person name="Zhang Y."/>
            <person name="Wang H."/>
            <person name="Li S."/>
            <person name="Jiang F."/>
            <person name="Yin L."/>
            <person name="Zhang G."/>
            <person name="Qian W."/>
            <person name="Fan W."/>
        </authorList>
    </citation>
    <scope>NUCLEOTIDE SEQUENCE [LARGE SCALE GENOMIC DNA]</scope>
    <source>
        <strain evidence="2">SZHN2017</strain>
        <tissue evidence="2">Muscle</tissue>
    </source>
</reference>
<dbReference type="GO" id="GO:0005737">
    <property type="term" value="C:cytoplasm"/>
    <property type="evidence" value="ECO:0007669"/>
    <property type="project" value="TreeGrafter"/>
</dbReference>
<dbReference type="GO" id="GO:0016324">
    <property type="term" value="C:apical plasma membrane"/>
    <property type="evidence" value="ECO:0007669"/>
    <property type="project" value="TreeGrafter"/>
</dbReference>
<dbReference type="Gene3D" id="3.40.30.10">
    <property type="entry name" value="Glutaredoxin"/>
    <property type="match status" value="1"/>
</dbReference>
<dbReference type="OrthoDB" id="1935530at2759"/>
<organism evidence="2 3">
    <name type="scientific">Pomacea canaliculata</name>
    <name type="common">Golden apple snail</name>
    <dbReference type="NCBI Taxonomy" id="400727"/>
    <lineage>
        <taxon>Eukaryota</taxon>
        <taxon>Metazoa</taxon>
        <taxon>Spiralia</taxon>
        <taxon>Lophotrochozoa</taxon>
        <taxon>Mollusca</taxon>
        <taxon>Gastropoda</taxon>
        <taxon>Caenogastropoda</taxon>
        <taxon>Architaenioglossa</taxon>
        <taxon>Ampullarioidea</taxon>
        <taxon>Ampullariidae</taxon>
        <taxon>Pomacea</taxon>
    </lineage>
</organism>
<dbReference type="SUPFAM" id="SSF52833">
    <property type="entry name" value="Thioredoxin-like"/>
    <property type="match status" value="1"/>
</dbReference>
<dbReference type="Pfam" id="PF13410">
    <property type="entry name" value="GST_C_2"/>
    <property type="match status" value="1"/>
</dbReference>
<accession>A0A2T7PU25</accession>
<dbReference type="EMBL" id="PZQS01000002">
    <property type="protein sequence ID" value="PVD36924.1"/>
    <property type="molecule type" value="Genomic_DNA"/>
</dbReference>
<comment type="caution">
    <text evidence="2">The sequence shown here is derived from an EMBL/GenBank/DDBJ whole genome shotgun (WGS) entry which is preliminary data.</text>
</comment>
<dbReference type="STRING" id="400727.A0A2T7PU25"/>
<dbReference type="Proteomes" id="UP000245119">
    <property type="component" value="Linkage Group LG2"/>
</dbReference>